<dbReference type="PIRSF" id="PIRSF000524">
    <property type="entry name" value="SPT"/>
    <property type="match status" value="1"/>
</dbReference>
<dbReference type="RefSeq" id="WP_081143132.1">
    <property type="nucleotide sequence ID" value="NZ_CP015363.1"/>
</dbReference>
<dbReference type="OrthoDB" id="35685at2157"/>
<keyword evidence="5" id="KW-0670">Pyruvate</keyword>
<evidence type="ECO:0000256" key="2">
    <source>
        <dbReference type="ARBA" id="ARBA00009236"/>
    </source>
</evidence>
<comment type="similarity">
    <text evidence="2">Belongs to the class-V pyridoxal-phosphate-dependent aminotransferase family.</text>
</comment>
<reference evidence="5 6" key="1">
    <citation type="submission" date="2011-10" db="EMBL/GenBank/DDBJ databases">
        <title>Metabolic and evolutionary patterns in the extreme acidophile Ferroplasma acidiphilum.</title>
        <authorList>
            <person name="Golyshina O.V."/>
            <person name="Kozyavkin S.A."/>
            <person name="Tatusov R.L."/>
            <person name="Slesarev A.I."/>
            <person name="Golyshin P.N."/>
        </authorList>
    </citation>
    <scope>NUCLEOTIDE SEQUENCE [LARGE SCALE GENOMIC DNA]</scope>
    <source>
        <strain evidence="6">Y</strain>
    </source>
</reference>
<evidence type="ECO:0000256" key="3">
    <source>
        <dbReference type="ARBA" id="ARBA00022898"/>
    </source>
</evidence>
<dbReference type="Gene3D" id="3.40.640.10">
    <property type="entry name" value="Type I PLP-dependent aspartate aminotransferase-like (Major domain)"/>
    <property type="match status" value="1"/>
</dbReference>
<dbReference type="InterPro" id="IPR000192">
    <property type="entry name" value="Aminotrans_V_dom"/>
</dbReference>
<protein>
    <submittedName>
        <fullName evidence="5">Serine--pyruvate aminotransferase</fullName>
    </submittedName>
</protein>
<dbReference type="EMBL" id="CP015363">
    <property type="protein sequence ID" value="ARD84050.1"/>
    <property type="molecule type" value="Genomic_DNA"/>
</dbReference>
<dbReference type="STRING" id="74969.FAD_0118"/>
<dbReference type="InterPro" id="IPR024169">
    <property type="entry name" value="SP_NH2Trfase/AEP_transaminase"/>
</dbReference>
<proteinExistence type="inferred from homology"/>
<feature type="domain" description="Aminotransferase class V" evidence="4">
    <location>
        <begin position="22"/>
        <end position="311"/>
    </location>
</feature>
<gene>
    <name evidence="5" type="ORF">FAD_0118</name>
</gene>
<keyword evidence="6" id="KW-1185">Reference proteome</keyword>
<dbReference type="Proteomes" id="UP000192050">
    <property type="component" value="Chromosome"/>
</dbReference>
<dbReference type="AlphaFoldDB" id="A0A1V0N1M3"/>
<keyword evidence="5" id="KW-0032">Aminotransferase</keyword>
<dbReference type="InterPro" id="IPR015424">
    <property type="entry name" value="PyrdxlP-dep_Trfase"/>
</dbReference>
<dbReference type="Pfam" id="PF00266">
    <property type="entry name" value="Aminotran_5"/>
    <property type="match status" value="1"/>
</dbReference>
<name>A0A1V0N1M3_9ARCH</name>
<sequence length="371" mass="40963">MLLIPGPVEVPYSVSNAGSIVSNHRSPEFKNVVKENESLLNKFSGAYKTVMVTGSGTLAVETMVFSLINNNDRVLSISYGNFGERLIDSIAKKTTNTQFIRYDQLNIDTLLEEIRSRDFDKLFLVHNETSNGTAIRDLTEIIKIVKEKGAKLLVDDVSGFAGYNMDMNGIYAMVTGSQKNLASIPGIGIIFLSIEAYNDVMSQASTNTPFYLDLKTSLNFLEKNETAYTPSTGAFISLNYALKILEKEGFASRVKRITSSADFIRSSLADKGVEIFGTKDTYSSTVVCFYNNDPDMVKKLAEHGITVSKGMGKLANTTLRIGTMGMINNHYIEKFLNSYFKISGKNIIIKESDIPPSTRLPDFLVDDVSLA</sequence>
<comment type="cofactor">
    <cofactor evidence="1">
        <name>pyridoxal 5'-phosphate</name>
        <dbReference type="ChEBI" id="CHEBI:597326"/>
    </cofactor>
</comment>
<dbReference type="InterPro" id="IPR015421">
    <property type="entry name" value="PyrdxlP-dep_Trfase_major"/>
</dbReference>
<dbReference type="GO" id="GO:0004760">
    <property type="term" value="F:L-serine-pyruvate transaminase activity"/>
    <property type="evidence" value="ECO:0007669"/>
    <property type="project" value="TreeGrafter"/>
</dbReference>
<dbReference type="GeneID" id="84218608"/>
<evidence type="ECO:0000256" key="1">
    <source>
        <dbReference type="ARBA" id="ARBA00001933"/>
    </source>
</evidence>
<accession>A0A1V0N1M3</accession>
<dbReference type="GO" id="GO:0019265">
    <property type="term" value="P:glycine biosynthetic process, by transamination of glyoxylate"/>
    <property type="evidence" value="ECO:0007669"/>
    <property type="project" value="TreeGrafter"/>
</dbReference>
<organism evidence="5 6">
    <name type="scientific">Ferroplasma acidiphilum</name>
    <dbReference type="NCBI Taxonomy" id="74969"/>
    <lineage>
        <taxon>Archaea</taxon>
        <taxon>Methanobacteriati</taxon>
        <taxon>Thermoplasmatota</taxon>
        <taxon>Thermoplasmata</taxon>
        <taxon>Thermoplasmatales</taxon>
        <taxon>Ferroplasmaceae</taxon>
        <taxon>Ferroplasma</taxon>
    </lineage>
</organism>
<evidence type="ECO:0000313" key="5">
    <source>
        <dbReference type="EMBL" id="ARD84050.1"/>
    </source>
</evidence>
<dbReference type="PANTHER" id="PTHR21152">
    <property type="entry name" value="AMINOTRANSFERASE CLASS V"/>
    <property type="match status" value="1"/>
</dbReference>
<dbReference type="KEGG" id="fai:FAD_0118"/>
<keyword evidence="5" id="KW-0808">Transferase</keyword>
<evidence type="ECO:0000259" key="4">
    <source>
        <dbReference type="Pfam" id="PF00266"/>
    </source>
</evidence>
<dbReference type="SUPFAM" id="SSF53383">
    <property type="entry name" value="PLP-dependent transferases"/>
    <property type="match status" value="1"/>
</dbReference>
<dbReference type="GO" id="GO:0008453">
    <property type="term" value="F:alanine-glyoxylate transaminase activity"/>
    <property type="evidence" value="ECO:0007669"/>
    <property type="project" value="TreeGrafter"/>
</dbReference>
<dbReference type="PANTHER" id="PTHR21152:SF39">
    <property type="entry name" value="SOLUBLE HYDROGENASE, SMALL SUBUNIT"/>
    <property type="match status" value="1"/>
</dbReference>
<dbReference type="Gene3D" id="3.90.1150.10">
    <property type="entry name" value="Aspartate Aminotransferase, domain 1"/>
    <property type="match status" value="1"/>
</dbReference>
<evidence type="ECO:0000313" key="6">
    <source>
        <dbReference type="Proteomes" id="UP000192050"/>
    </source>
</evidence>
<keyword evidence="3" id="KW-0663">Pyridoxal phosphate</keyword>
<dbReference type="InterPro" id="IPR015422">
    <property type="entry name" value="PyrdxlP-dep_Trfase_small"/>
</dbReference>